<evidence type="ECO:0000313" key="2">
    <source>
        <dbReference type="Proteomes" id="UP001148737"/>
    </source>
</evidence>
<sequence>MNLSKVFVTILLTLTTSSKSLVLGADSKAQSLVNIIQHARTVIHDESVLMESTANGMTKYSPAAANDSAIQAIRGSLEHVIVAVQNTTNGAATLHVETRATDASSYAGAAPTFIEEFTAIGSDLSKIFAILLSVVNNSSLLQALAGDLINGLLEFIQVFGTILRAVPGIQTILNALGKLVGGIPT</sequence>
<protein>
    <submittedName>
        <fullName evidence="1">Uncharacterized protein</fullName>
    </submittedName>
</protein>
<reference evidence="1" key="1">
    <citation type="submission" date="2022-07" db="EMBL/GenBank/DDBJ databases">
        <title>Genome Sequence of Lecanicillium saksenae.</title>
        <authorList>
            <person name="Buettner E."/>
        </authorList>
    </citation>
    <scope>NUCLEOTIDE SEQUENCE</scope>
    <source>
        <strain evidence="1">VT-O1</strain>
    </source>
</reference>
<proteinExistence type="predicted"/>
<name>A0ACC1R6N0_9HYPO</name>
<gene>
    <name evidence="1" type="ORF">NLG97_g1355</name>
</gene>
<keyword evidence="2" id="KW-1185">Reference proteome</keyword>
<comment type="caution">
    <text evidence="1">The sequence shown here is derived from an EMBL/GenBank/DDBJ whole genome shotgun (WGS) entry which is preliminary data.</text>
</comment>
<evidence type="ECO:0000313" key="1">
    <source>
        <dbReference type="EMBL" id="KAJ3498143.1"/>
    </source>
</evidence>
<organism evidence="1 2">
    <name type="scientific">Lecanicillium saksenae</name>
    <dbReference type="NCBI Taxonomy" id="468837"/>
    <lineage>
        <taxon>Eukaryota</taxon>
        <taxon>Fungi</taxon>
        <taxon>Dikarya</taxon>
        <taxon>Ascomycota</taxon>
        <taxon>Pezizomycotina</taxon>
        <taxon>Sordariomycetes</taxon>
        <taxon>Hypocreomycetidae</taxon>
        <taxon>Hypocreales</taxon>
        <taxon>Cordycipitaceae</taxon>
        <taxon>Lecanicillium</taxon>
    </lineage>
</organism>
<accession>A0ACC1R6N0</accession>
<dbReference type="EMBL" id="JANAKD010000068">
    <property type="protein sequence ID" value="KAJ3498143.1"/>
    <property type="molecule type" value="Genomic_DNA"/>
</dbReference>
<dbReference type="Proteomes" id="UP001148737">
    <property type="component" value="Unassembled WGS sequence"/>
</dbReference>